<dbReference type="InterPro" id="IPR053915">
    <property type="entry name" value="DGF-1_b-sheet_dom"/>
</dbReference>
<sequence length="569" mass="58833">GNTFSDALLSPEGGFPPRTNITISGNRFTVTRLIPRSGLVLRRPSCVAMNELVISNDSAVVLSGNVFQTVRASSSAIYVVRSALRVSWHSLFVVMGNTFHMDGGNGTLLYLGGSSHSSSLDVLKNSAVVIRGNVVTRSVKYFMLFLRASRVESQSAVVFQGNDMQGSLTVLTTGDSSNIYYNSWLQLSGNLCRESPSGAFTVFNPTVNLRDSTVSVSGNQFISSTGTPTALWIPEFPRALTNGAIVAACNTVNGGEGAHYVIPSVYNATFLTCSDPCTLAASCFPAYTTTASSDGCACACAEGGHGVACLPVAVPEPPSTDGADLCVRDMRVGVEVNAGLATSLACYVGVTFAADVVVDVASMSGSVRNVTLANCTFVGGASLYVVGWLSDPPAGERADVLVSGLESRSGSGVVVANRFPPGSRVTVVDSVLIAEARVAYRDAYDLGDASACLVVHNVNLTGSVLTIARTHVAAVFRDAVGVLVVGGVALSSRGALYVEELLVQTALELCVSVEGGVAASGGSVVAFVDSDFLLCKHAVSVRGAVSVSGSVVALVRSGFVSTEDYAVAF</sequence>
<dbReference type="Pfam" id="PF22274">
    <property type="entry name" value="DGF-1_beta-sheet"/>
    <property type="match status" value="1"/>
</dbReference>
<name>K2MHA4_TRYCR</name>
<dbReference type="Gene3D" id="2.160.20.10">
    <property type="entry name" value="Single-stranded right-handed beta-helix, Pectin lyase-like"/>
    <property type="match status" value="1"/>
</dbReference>
<accession>K2MHA4</accession>
<comment type="caution">
    <text evidence="2">The sequence shown here is derived from an EMBL/GenBank/DDBJ whole genome shotgun (WGS) entry which is preliminary data.</text>
</comment>
<reference evidence="2 3" key="1">
    <citation type="journal article" date="2012" name="BMC Genomics">
        <title>Comparative genomic analysis of human infective Trypanosoma cruzi lineages with the bat-restricted subspecies T. cruzi marinkellei.</title>
        <authorList>
            <person name="Franzen O."/>
            <person name="Talavera-Lopez C."/>
            <person name="Ochaya S."/>
            <person name="Butler C.E."/>
            <person name="Messenger L.A."/>
            <person name="Lewis M.D."/>
            <person name="Llewellyn M.S."/>
            <person name="Marinkelle C.J."/>
            <person name="Tyler K.M."/>
            <person name="Miles M.A."/>
            <person name="Andersson B."/>
        </authorList>
    </citation>
    <scope>NUCLEOTIDE SEQUENCE [LARGE SCALE GENOMIC DNA]</scope>
    <source>
        <strain evidence="2 3">B7</strain>
    </source>
</reference>
<keyword evidence="3" id="KW-1185">Reference proteome</keyword>
<dbReference type="AlphaFoldDB" id="K2MHA4"/>
<proteinExistence type="predicted"/>
<dbReference type="Proteomes" id="UP000007350">
    <property type="component" value="Unassembled WGS sequence"/>
</dbReference>
<feature type="non-terminal residue" evidence="2">
    <location>
        <position position="1"/>
    </location>
</feature>
<organism evidence="2 3">
    <name type="scientific">Trypanosoma cruzi marinkellei</name>
    <dbReference type="NCBI Taxonomy" id="85056"/>
    <lineage>
        <taxon>Eukaryota</taxon>
        <taxon>Discoba</taxon>
        <taxon>Euglenozoa</taxon>
        <taxon>Kinetoplastea</taxon>
        <taxon>Metakinetoplastina</taxon>
        <taxon>Trypanosomatida</taxon>
        <taxon>Trypanosomatidae</taxon>
        <taxon>Trypanosoma</taxon>
        <taxon>Schizotrypanum</taxon>
    </lineage>
</organism>
<dbReference type="InterPro" id="IPR012334">
    <property type="entry name" value="Pectin_lyas_fold"/>
</dbReference>
<feature type="non-terminal residue" evidence="2">
    <location>
        <position position="569"/>
    </location>
</feature>
<evidence type="ECO:0000259" key="1">
    <source>
        <dbReference type="Pfam" id="PF22274"/>
    </source>
</evidence>
<dbReference type="OrthoDB" id="10373229at2759"/>
<gene>
    <name evidence="2" type="ORF">MOQ_009795</name>
</gene>
<feature type="domain" description="Dispersed gene family protein 1 beta-sheet" evidence="1">
    <location>
        <begin position="369"/>
        <end position="531"/>
    </location>
</feature>
<dbReference type="EMBL" id="AHKC01020542">
    <property type="protein sequence ID" value="EKF26505.1"/>
    <property type="molecule type" value="Genomic_DNA"/>
</dbReference>
<protein>
    <submittedName>
        <fullName evidence="2">Dispersed gene family protein 1 (DGF-1), putative</fullName>
    </submittedName>
</protein>
<evidence type="ECO:0000313" key="2">
    <source>
        <dbReference type="EMBL" id="EKF26505.1"/>
    </source>
</evidence>
<evidence type="ECO:0000313" key="3">
    <source>
        <dbReference type="Proteomes" id="UP000007350"/>
    </source>
</evidence>